<name>A0AC61RM11_9BACT</name>
<evidence type="ECO:0000313" key="2">
    <source>
        <dbReference type="Proteomes" id="UP000306319"/>
    </source>
</evidence>
<evidence type="ECO:0000313" key="1">
    <source>
        <dbReference type="EMBL" id="TGY80599.1"/>
    </source>
</evidence>
<sequence length="1376" mass="157944">MYRDEIGRYMPLTIENIIHTAEEDIPERFRFKPWAYCDDFGRNLKHGTAILETEELCSAYMAAYGRMHRHKLNYALDKSHDKGKFPYNEVINGVEIFDWGCGQGIGSLAVIENLKREGLLSCLKKITLEEPSDIARRRAVLHVKQALGINSHILIEEHSEYLPSDSSSDNTIQSIKVEQPCAIHIFSNILDIESVSLKGVSKLITSSGDRHIVLCIGPANLNESRINAFKNYFKDKDIQVFADFRETNFGKHPNGRDYGCLIKGFTFSLKSAESVLHKYKFFAPIQMFACYAETMPDSKFRDIKNGAFEIMAPFDMTVRKELNPIFALISNLISRGIPTYASEYVSSALLHQETAKREISLKVIAQIQKTIIEAMITGRLSIQSSAWNILIIEDVTDVANLAINDFVEIYNNLIAMTDGYSDMLLPQINLSAAPSLNTNDIFDMVIDISADKYADYEHVAFSKYKVKNDCYFIVRSSKSVYESRMLYTTERIKYKPFVAKNSSGKYIVNEEITSHLRYFLKLIFQKEDFRPGQLPILNRALGLKSVIGLLPTGGGKSLTYQLAAMLQPGVTLVVDPLKGLMKDQYDGLLKIGIDCISYINGDITINKEEAHKREQALTGSQIQIMFLSPERLSIYRFRKVLRSMRESGVYFSYGVIDEVHCVSEWGHDFRLAYLHLGRNLYNYVLPKEVEGADNHISLFGLTATASFDVLADVERELSGANSYSLEDDATVRYENTNRLELQYNVYHVDATNAGDEWGVSDIKEEILPQVINEATNLLEKIQDESSINFIKESFLVRENITDKEISDAIRTSDIKIDVEKNWVDSSNTEMAGIVFCPRAENCSGGVPHVAENLSRKGMRFITQYKGGDNVKNQDVFLNGEANLMVATKAFGMGIDKSNVRMTFHMNYSGSLESFVQEAGRAGRDRKMALATILYSSKKFPYQNIKTRQIQNFSADYIANKFFYDSNFLGENFELFIMEKLITYHPILISNEEFGNIEVPIIKNENGITKFIDKYPNGKILTYYISYKEDSALLEYYNNQLKQNNLPIFLTEKQKKEDNRYRRKYGYGYADYKNAIQKAIYRMCIIGLIDDFTEDYAKKEFRITTICQEESRYNEYLSYYYSKYYSKDKVETMIEEVKEMAQTDGVIMACLKHLTSFIYRSIADKRARGILDMEQFCNTAITSKKDWKETNEDLKDFIYYYFNSKYAREGFVTYDASVNMEVPYSLKDDTDVNKHLEAEISSFDLVRKYMRVVDADIVNNDSQKDNVKHLQGAVRLIRRAAPKNPVLNLLNIFCILFLGQQENEMLEEEICNDYEEVLAYYSNNGNLKLLDEYADLLVAHAAIDESKKDYLQKLHTYIQLRKHLNSLNNIISKYTRR</sequence>
<reference evidence="1" key="1">
    <citation type="submission" date="2019-04" db="EMBL/GenBank/DDBJ databases">
        <title>Microbes associate with the intestines of laboratory mice.</title>
        <authorList>
            <person name="Navarre W."/>
            <person name="Wong E."/>
            <person name="Huang K."/>
            <person name="Tropini C."/>
            <person name="Ng K."/>
            <person name="Yu B."/>
        </authorList>
    </citation>
    <scope>NUCLEOTIDE SEQUENCE</scope>
    <source>
        <strain evidence="1">NM04_E33</strain>
    </source>
</reference>
<protein>
    <submittedName>
        <fullName evidence="1">ATP-dependent DNA helicase RecQ</fullName>
    </submittedName>
</protein>
<accession>A0AC61RM11</accession>
<keyword evidence="1" id="KW-0067">ATP-binding</keyword>
<keyword evidence="1" id="KW-0347">Helicase</keyword>
<keyword evidence="1" id="KW-0547">Nucleotide-binding</keyword>
<proteinExistence type="predicted"/>
<keyword evidence="1" id="KW-0378">Hydrolase</keyword>
<dbReference type="EMBL" id="SRYB01000002">
    <property type="protein sequence ID" value="TGY80599.1"/>
    <property type="molecule type" value="Genomic_DNA"/>
</dbReference>
<comment type="caution">
    <text evidence="1">The sequence shown here is derived from an EMBL/GenBank/DDBJ whole genome shotgun (WGS) entry which is preliminary data.</text>
</comment>
<gene>
    <name evidence="1" type="ORF">E5331_02445</name>
</gene>
<keyword evidence="2" id="KW-1185">Reference proteome</keyword>
<organism evidence="1 2">
    <name type="scientific">Lepagella muris</name>
    <dbReference type="NCBI Taxonomy" id="3032870"/>
    <lineage>
        <taxon>Bacteria</taxon>
        <taxon>Pseudomonadati</taxon>
        <taxon>Bacteroidota</taxon>
        <taxon>Bacteroidia</taxon>
        <taxon>Bacteroidales</taxon>
        <taxon>Muribaculaceae</taxon>
        <taxon>Lepagella</taxon>
    </lineage>
</organism>
<dbReference type="Proteomes" id="UP000306319">
    <property type="component" value="Unassembled WGS sequence"/>
</dbReference>